<organism evidence="1">
    <name type="scientific">freshwater metagenome</name>
    <dbReference type="NCBI Taxonomy" id="449393"/>
    <lineage>
        <taxon>unclassified sequences</taxon>
        <taxon>metagenomes</taxon>
        <taxon>ecological metagenomes</taxon>
    </lineage>
</organism>
<dbReference type="AlphaFoldDB" id="A0A6J7UST5"/>
<evidence type="ECO:0000313" key="1">
    <source>
        <dbReference type="EMBL" id="CAB5069023.1"/>
    </source>
</evidence>
<protein>
    <submittedName>
        <fullName evidence="1">Unannotated protein</fullName>
    </submittedName>
</protein>
<accession>A0A6J7UST5</accession>
<dbReference type="EMBL" id="CAFBQP010000187">
    <property type="protein sequence ID" value="CAB5069023.1"/>
    <property type="molecule type" value="Genomic_DNA"/>
</dbReference>
<reference evidence="1" key="1">
    <citation type="submission" date="2020-05" db="EMBL/GenBank/DDBJ databases">
        <authorList>
            <person name="Chiriac C."/>
            <person name="Salcher M."/>
            <person name="Ghai R."/>
            <person name="Kavagutti S V."/>
        </authorList>
    </citation>
    <scope>NUCLEOTIDE SEQUENCE</scope>
</reference>
<proteinExistence type="predicted"/>
<gene>
    <name evidence="1" type="ORF">UFOPK4306_02646</name>
</gene>
<sequence length="112" mass="11593">MSQYESQFVAYGVHGVPASASPATTIFPPNTGFSAVVVVGASVPRPVVVSGAASVVSVAAVLDVSPASSLPPQAAPKSAIATTVDTMAIRRRWAWKVVFTRYFPCWFGAVPA</sequence>
<name>A0A6J7UST5_9ZZZZ</name>